<dbReference type="PANTHER" id="PTHR30213">
    <property type="entry name" value="INNER MEMBRANE PROTEIN YHJD"/>
    <property type="match status" value="1"/>
</dbReference>
<gene>
    <name evidence="8" type="ORF">ACFP3V_07985</name>
</gene>
<dbReference type="Pfam" id="PF03631">
    <property type="entry name" value="Virul_fac_BrkB"/>
    <property type="match status" value="1"/>
</dbReference>
<proteinExistence type="predicted"/>
<reference evidence="9" key="1">
    <citation type="journal article" date="2019" name="Int. J. Syst. Evol. Microbiol.">
        <title>The Global Catalogue of Microorganisms (GCM) 10K type strain sequencing project: providing services to taxonomists for standard genome sequencing and annotation.</title>
        <authorList>
            <consortium name="The Broad Institute Genomics Platform"/>
            <consortium name="The Broad Institute Genome Sequencing Center for Infectious Disease"/>
            <person name="Wu L."/>
            <person name="Ma J."/>
        </authorList>
    </citation>
    <scope>NUCLEOTIDE SEQUENCE [LARGE SCALE GENOMIC DNA]</scope>
    <source>
        <strain evidence="9">JCM 4816</strain>
    </source>
</reference>
<dbReference type="EMBL" id="JBHSQJ010000026">
    <property type="protein sequence ID" value="MFC5907157.1"/>
    <property type="molecule type" value="Genomic_DNA"/>
</dbReference>
<organism evidence="8 9">
    <name type="scientific">Streptacidiphilus monticola</name>
    <dbReference type="NCBI Taxonomy" id="2161674"/>
    <lineage>
        <taxon>Bacteria</taxon>
        <taxon>Bacillati</taxon>
        <taxon>Actinomycetota</taxon>
        <taxon>Actinomycetes</taxon>
        <taxon>Kitasatosporales</taxon>
        <taxon>Streptomycetaceae</taxon>
        <taxon>Streptacidiphilus</taxon>
    </lineage>
</organism>
<evidence type="ECO:0000256" key="1">
    <source>
        <dbReference type="ARBA" id="ARBA00004651"/>
    </source>
</evidence>
<dbReference type="PANTHER" id="PTHR30213:SF0">
    <property type="entry name" value="UPF0761 MEMBRANE PROTEIN YIHY"/>
    <property type="match status" value="1"/>
</dbReference>
<evidence type="ECO:0000313" key="8">
    <source>
        <dbReference type="EMBL" id="MFC5907157.1"/>
    </source>
</evidence>
<keyword evidence="2" id="KW-1003">Cell membrane</keyword>
<accession>A0ABW1G0N9</accession>
<comment type="subcellular location">
    <subcellularLocation>
        <location evidence="1">Cell membrane</location>
        <topology evidence="1">Multi-pass membrane protein</topology>
    </subcellularLocation>
</comment>
<protein>
    <submittedName>
        <fullName evidence="8">YihY/virulence factor BrkB family protein</fullName>
    </submittedName>
</protein>
<keyword evidence="5 7" id="KW-0472">Membrane</keyword>
<dbReference type="NCBIfam" id="TIGR00765">
    <property type="entry name" value="yihY_not_rbn"/>
    <property type="match status" value="1"/>
</dbReference>
<sequence length="326" mass="35835">MPDDRTERLPDAPGPDEHPTDLRQLGGRGWRGALRRVPREYQSDHLGDWAAALTYYGVLSVFPAMLVLMSVLGWIGPSVTDPLIRNVRQLAPGPARDLLVQALTNLQQHHAAAGVVGIIAIATALWSASGYIAAFIRAMNAVYDVPEGRPFTLLLPLRLGLTVATLLLLTVASILVVVSGRVADRVGTALGIGHTAVQVWQWGKWPLLLLLVVLLFALLYWAAPNARQHFRWVSPGGLLAVVLWIAVSALFALYVSHFGSYNRVYGSLAAVVVFLVWLWLSNLALLLGAELNAELERQRAIERGRPADEEPYMELRDTDKLHDDDL</sequence>
<feature type="transmembrane region" description="Helical" evidence="7">
    <location>
        <begin position="111"/>
        <end position="136"/>
    </location>
</feature>
<keyword evidence="4 7" id="KW-1133">Transmembrane helix</keyword>
<name>A0ABW1G0N9_9ACTN</name>
<feature type="transmembrane region" description="Helical" evidence="7">
    <location>
        <begin position="157"/>
        <end position="178"/>
    </location>
</feature>
<dbReference type="Proteomes" id="UP001596174">
    <property type="component" value="Unassembled WGS sequence"/>
</dbReference>
<evidence type="ECO:0000313" key="9">
    <source>
        <dbReference type="Proteomes" id="UP001596174"/>
    </source>
</evidence>
<feature type="compositionally biased region" description="Basic and acidic residues" evidence="6">
    <location>
        <begin position="1"/>
        <end position="21"/>
    </location>
</feature>
<dbReference type="InterPro" id="IPR017039">
    <property type="entry name" value="Virul_fac_BrkB"/>
</dbReference>
<dbReference type="RefSeq" id="WP_380581294.1">
    <property type="nucleotide sequence ID" value="NZ_JBHSQJ010000026.1"/>
</dbReference>
<evidence type="ECO:0000256" key="4">
    <source>
        <dbReference type="ARBA" id="ARBA00022989"/>
    </source>
</evidence>
<comment type="caution">
    <text evidence="8">The sequence shown here is derived from an EMBL/GenBank/DDBJ whole genome shotgun (WGS) entry which is preliminary data.</text>
</comment>
<evidence type="ECO:0000256" key="7">
    <source>
        <dbReference type="SAM" id="Phobius"/>
    </source>
</evidence>
<evidence type="ECO:0000256" key="5">
    <source>
        <dbReference type="ARBA" id="ARBA00023136"/>
    </source>
</evidence>
<feature type="transmembrane region" description="Helical" evidence="7">
    <location>
        <begin position="235"/>
        <end position="255"/>
    </location>
</feature>
<keyword evidence="3 7" id="KW-0812">Transmembrane</keyword>
<feature type="transmembrane region" description="Helical" evidence="7">
    <location>
        <begin position="205"/>
        <end position="223"/>
    </location>
</feature>
<feature type="transmembrane region" description="Helical" evidence="7">
    <location>
        <begin position="267"/>
        <end position="289"/>
    </location>
</feature>
<evidence type="ECO:0000256" key="3">
    <source>
        <dbReference type="ARBA" id="ARBA00022692"/>
    </source>
</evidence>
<evidence type="ECO:0000256" key="6">
    <source>
        <dbReference type="SAM" id="MobiDB-lite"/>
    </source>
</evidence>
<feature type="region of interest" description="Disordered" evidence="6">
    <location>
        <begin position="1"/>
        <end position="26"/>
    </location>
</feature>
<feature type="transmembrane region" description="Helical" evidence="7">
    <location>
        <begin position="53"/>
        <end position="75"/>
    </location>
</feature>
<keyword evidence="9" id="KW-1185">Reference proteome</keyword>
<dbReference type="PIRSF" id="PIRSF035875">
    <property type="entry name" value="RNase_BN"/>
    <property type="match status" value="1"/>
</dbReference>
<evidence type="ECO:0000256" key="2">
    <source>
        <dbReference type="ARBA" id="ARBA00022475"/>
    </source>
</evidence>